<dbReference type="AlphaFoldDB" id="X1S797"/>
<evidence type="ECO:0000313" key="2">
    <source>
        <dbReference type="EMBL" id="GAI88917.1"/>
    </source>
</evidence>
<accession>X1S797</accession>
<comment type="caution">
    <text evidence="2">The sequence shown here is derived from an EMBL/GenBank/DDBJ whole genome shotgun (WGS) entry which is preliminary data.</text>
</comment>
<dbReference type="SUPFAM" id="SSF53756">
    <property type="entry name" value="UDP-Glycosyltransferase/glycogen phosphorylase"/>
    <property type="match status" value="1"/>
</dbReference>
<keyword evidence="1" id="KW-0472">Membrane</keyword>
<dbReference type="Gene3D" id="3.40.50.2000">
    <property type="entry name" value="Glycogen Phosphorylase B"/>
    <property type="match status" value="1"/>
</dbReference>
<protein>
    <submittedName>
        <fullName evidence="2">Uncharacterized protein</fullName>
    </submittedName>
</protein>
<organism evidence="2">
    <name type="scientific">marine sediment metagenome</name>
    <dbReference type="NCBI Taxonomy" id="412755"/>
    <lineage>
        <taxon>unclassified sequences</taxon>
        <taxon>metagenomes</taxon>
        <taxon>ecological metagenomes</taxon>
    </lineage>
</organism>
<reference evidence="2" key="1">
    <citation type="journal article" date="2014" name="Front. Microbiol.">
        <title>High frequency of phylogenetically diverse reductive dehalogenase-homologous genes in deep subseafloor sedimentary metagenomes.</title>
        <authorList>
            <person name="Kawai M."/>
            <person name="Futagami T."/>
            <person name="Toyoda A."/>
            <person name="Takaki Y."/>
            <person name="Nishi S."/>
            <person name="Hori S."/>
            <person name="Arai W."/>
            <person name="Tsubouchi T."/>
            <person name="Morono Y."/>
            <person name="Uchiyama I."/>
            <person name="Ito T."/>
            <person name="Fujiyama A."/>
            <person name="Inagaki F."/>
            <person name="Takami H."/>
        </authorList>
    </citation>
    <scope>NUCLEOTIDE SEQUENCE</scope>
    <source>
        <strain evidence="2">Expedition CK06-06</strain>
    </source>
</reference>
<dbReference type="EMBL" id="BARW01024121">
    <property type="protein sequence ID" value="GAI88917.1"/>
    <property type="molecule type" value="Genomic_DNA"/>
</dbReference>
<keyword evidence="1" id="KW-0812">Transmembrane</keyword>
<proteinExistence type="predicted"/>
<feature type="transmembrane region" description="Helical" evidence="1">
    <location>
        <begin position="139"/>
        <end position="157"/>
    </location>
</feature>
<name>X1S797_9ZZZZ</name>
<gene>
    <name evidence="2" type="ORF">S12H4_39838</name>
</gene>
<feature type="non-terminal residue" evidence="2">
    <location>
        <position position="1"/>
    </location>
</feature>
<evidence type="ECO:0000256" key="1">
    <source>
        <dbReference type="SAM" id="Phobius"/>
    </source>
</evidence>
<sequence>LWKRKPVVGGSVGGVPLQVIDGKTGFLVAVLGGPIEVTDWKQLRGQVPMFALRGQGELVAGYRFFAKLYSVFVLTALYEPFGLAPLEAMAAGQRGHLAVPDPVERFPVAADSHPRPRGSAAAHRYAAVLWPRSEGMGGILAFAAMITVPVLIVFVLFQKGFVQSVATSGIKGRA</sequence>
<keyword evidence="1" id="KW-1133">Transmembrane helix</keyword>